<name>A0AB40BGA8_DIOCR</name>
<evidence type="ECO:0000313" key="1">
    <source>
        <dbReference type="Proteomes" id="UP001515500"/>
    </source>
</evidence>
<dbReference type="PANTHER" id="PTHR35503">
    <property type="entry name" value="OSJNBA0006M15.15 PROTEIN"/>
    <property type="match status" value="1"/>
</dbReference>
<keyword evidence="1" id="KW-1185">Reference proteome</keyword>
<evidence type="ECO:0000313" key="2">
    <source>
        <dbReference type="RefSeq" id="XP_039126334.1"/>
    </source>
</evidence>
<gene>
    <name evidence="2" type="primary">LOC120262308</name>
</gene>
<organism evidence="1 2">
    <name type="scientific">Dioscorea cayennensis subsp. rotundata</name>
    <name type="common">White Guinea yam</name>
    <name type="synonym">Dioscorea rotundata</name>
    <dbReference type="NCBI Taxonomy" id="55577"/>
    <lineage>
        <taxon>Eukaryota</taxon>
        <taxon>Viridiplantae</taxon>
        <taxon>Streptophyta</taxon>
        <taxon>Embryophyta</taxon>
        <taxon>Tracheophyta</taxon>
        <taxon>Spermatophyta</taxon>
        <taxon>Magnoliopsida</taxon>
        <taxon>Liliopsida</taxon>
        <taxon>Dioscoreales</taxon>
        <taxon>Dioscoreaceae</taxon>
        <taxon>Dioscorea</taxon>
    </lineage>
</organism>
<sequence>MSQFHHLQSLKFKLNLLNLKNLEVFNLPGGLFIRCYIITGARKKICIDSQVLPSMTSLEFKASSKMITEFLEKQNIVFELRCRRPKLPMFKCLAKSNKLLGRAEVAWKDIMRQGGYSMERWISFIVASQGVSFDVKPPALLVRVDASVSESKEREIGRNEECGCRDCQWTASEEDLFYAAATALDAI</sequence>
<dbReference type="AlphaFoldDB" id="A0AB40BGA8"/>
<protein>
    <submittedName>
        <fullName evidence="2">Uncharacterized protein LOC120262308</fullName>
    </submittedName>
</protein>
<reference evidence="2" key="1">
    <citation type="submission" date="2025-08" db="UniProtKB">
        <authorList>
            <consortium name="RefSeq"/>
        </authorList>
    </citation>
    <scope>IDENTIFICATION</scope>
</reference>
<dbReference type="PANTHER" id="PTHR35503:SF2">
    <property type="entry name" value="OS04G0455700 PROTEIN"/>
    <property type="match status" value="1"/>
</dbReference>
<dbReference type="Proteomes" id="UP001515500">
    <property type="component" value="Chromosome 5"/>
</dbReference>
<proteinExistence type="predicted"/>
<dbReference type="GeneID" id="120262308"/>
<accession>A0AB40BGA8</accession>
<dbReference type="RefSeq" id="XP_039126334.1">
    <property type="nucleotide sequence ID" value="XM_039270400.1"/>
</dbReference>